<feature type="domain" description="Pepsin inhibitor-3-like repeated" evidence="1">
    <location>
        <begin position="41"/>
        <end position="100"/>
    </location>
</feature>
<organism evidence="2">
    <name type="scientific">Angiostrongylus costaricensis</name>
    <name type="common">Nematode worm</name>
    <dbReference type="NCBI Taxonomy" id="334426"/>
    <lineage>
        <taxon>Eukaryota</taxon>
        <taxon>Metazoa</taxon>
        <taxon>Ecdysozoa</taxon>
        <taxon>Nematoda</taxon>
        <taxon>Chromadorea</taxon>
        <taxon>Rhabditida</taxon>
        <taxon>Rhabditina</taxon>
        <taxon>Rhabditomorpha</taxon>
        <taxon>Strongyloidea</taxon>
        <taxon>Metastrongylidae</taxon>
        <taxon>Angiostrongylus</taxon>
    </lineage>
</organism>
<evidence type="ECO:0000259" key="1">
    <source>
        <dbReference type="Pfam" id="PF06394"/>
    </source>
</evidence>
<dbReference type="AlphaFoldDB" id="A0A0R3PGG8"/>
<dbReference type="Gene3D" id="3.30.1120.50">
    <property type="entry name" value="Pepsin inhibitor-3"/>
    <property type="match status" value="1"/>
</dbReference>
<name>A0A0R3PGG8_ANGCS</name>
<accession>A0A0R3PGG8</accession>
<dbReference type="SUPFAM" id="SSF55149">
    <property type="entry name" value="Pepsin inhibitor-3"/>
    <property type="match status" value="1"/>
</dbReference>
<dbReference type="InterPro" id="IPR010480">
    <property type="entry name" value="Pepsin-I3"/>
</dbReference>
<protein>
    <submittedName>
        <fullName evidence="2">Pepsin-I3 domain-containing protein</fullName>
    </submittedName>
</protein>
<dbReference type="InterPro" id="IPR038412">
    <property type="entry name" value="Pepsin-I3_sf"/>
</dbReference>
<dbReference type="Pfam" id="PF06394">
    <property type="entry name" value="Pepsin-I3"/>
    <property type="match status" value="1"/>
</dbReference>
<reference evidence="2" key="1">
    <citation type="submission" date="2017-02" db="UniProtKB">
        <authorList>
            <consortium name="WormBaseParasite"/>
        </authorList>
    </citation>
    <scope>IDENTIFICATION</scope>
</reference>
<proteinExistence type="predicted"/>
<dbReference type="WBParaSite" id="ACOC_0000337101-mRNA-1">
    <property type="protein sequence ID" value="ACOC_0000337101-mRNA-1"/>
    <property type="gene ID" value="ACOC_0000337101"/>
</dbReference>
<sequence>MAEYKDNLKQAVEQHQKNLKARVAGKKMKSLEIRKLDNLPKAAKKPSSCSAEGTTQFYFDGCINNKVYVGQTYAHGLTPIKIDELKVFEKKQRVYQEHIQM</sequence>
<evidence type="ECO:0000313" key="2">
    <source>
        <dbReference type="WBParaSite" id="ACOC_0000337101-mRNA-1"/>
    </source>
</evidence>